<dbReference type="PROSITE" id="PS50931">
    <property type="entry name" value="HTH_LYSR"/>
    <property type="match status" value="1"/>
</dbReference>
<feature type="domain" description="HTH lysR-type" evidence="5">
    <location>
        <begin position="6"/>
        <end position="63"/>
    </location>
</feature>
<dbReference type="Pfam" id="PF03466">
    <property type="entry name" value="LysR_substrate"/>
    <property type="match status" value="1"/>
</dbReference>
<organism evidence="6 7">
    <name type="scientific">Rhizosaccharibacter radicis</name>
    <dbReference type="NCBI Taxonomy" id="2782605"/>
    <lineage>
        <taxon>Bacteria</taxon>
        <taxon>Pseudomonadati</taxon>
        <taxon>Pseudomonadota</taxon>
        <taxon>Alphaproteobacteria</taxon>
        <taxon>Acetobacterales</taxon>
        <taxon>Acetobacteraceae</taxon>
        <taxon>Rhizosaccharibacter</taxon>
    </lineage>
</organism>
<keyword evidence="2" id="KW-0805">Transcription regulation</keyword>
<dbReference type="PANTHER" id="PTHR30346:SF0">
    <property type="entry name" value="HCA OPERON TRANSCRIPTIONAL ACTIVATOR HCAR"/>
    <property type="match status" value="1"/>
</dbReference>
<dbReference type="CDD" id="cd08414">
    <property type="entry name" value="PBP2_LTTR_aromatics_like"/>
    <property type="match status" value="1"/>
</dbReference>
<gene>
    <name evidence="6" type="ORF">NFI88_03385</name>
</gene>
<reference evidence="6 7" key="1">
    <citation type="submission" date="2022-06" db="EMBL/GenBank/DDBJ databases">
        <title>Rhizosaccharibacter gen. nov. sp. nov. KSS12, endophytic bacteria isolated from sugarcane.</title>
        <authorList>
            <person name="Pitiwittayakul N."/>
        </authorList>
    </citation>
    <scope>NUCLEOTIDE SEQUENCE [LARGE SCALE GENOMIC DNA]</scope>
    <source>
        <strain evidence="6 7">KSS12</strain>
    </source>
</reference>
<accession>A0ABT1VU68</accession>
<evidence type="ECO:0000313" key="7">
    <source>
        <dbReference type="Proteomes" id="UP001524547"/>
    </source>
</evidence>
<sequence length="324" mass="35714">MPDLALDLRFLRYALAAAESGSFRQAALALNVSQSTVSRRIQLLEHRLGFLLFRRDRKGAHLTQDGENFLKEAAPGVDQIRRAIQVASARNRGEHGELKIGILASLTTGYLHLVLKEFRHRYSGVKVTLHEGTVHENLHQLALGSLDIVFVTGEPMIAGHISEKLWTERIYVVLPSDHSLARRTDLAWQDVRDEAFIVTSGGPGPEVHDYLLRRLSDLSFRPRVDIHNVSRESLMNLVAIGYGLTLTSTSSLATAVPGLVFRRLSEAAEELPSSGVWSENSTNAALKHLIKVARKMACDYADKALSSVTCCPCVDLSTGNLIAM</sequence>
<name>A0ABT1VU68_9PROT</name>
<dbReference type="InterPro" id="IPR036390">
    <property type="entry name" value="WH_DNA-bd_sf"/>
</dbReference>
<dbReference type="SUPFAM" id="SSF53850">
    <property type="entry name" value="Periplasmic binding protein-like II"/>
    <property type="match status" value="1"/>
</dbReference>
<proteinExistence type="inferred from homology"/>
<dbReference type="PRINTS" id="PR00039">
    <property type="entry name" value="HTHLYSR"/>
</dbReference>
<dbReference type="Pfam" id="PF00126">
    <property type="entry name" value="HTH_1"/>
    <property type="match status" value="1"/>
</dbReference>
<evidence type="ECO:0000256" key="2">
    <source>
        <dbReference type="ARBA" id="ARBA00023015"/>
    </source>
</evidence>
<dbReference type="InterPro" id="IPR005119">
    <property type="entry name" value="LysR_subst-bd"/>
</dbReference>
<evidence type="ECO:0000259" key="5">
    <source>
        <dbReference type="PROSITE" id="PS50931"/>
    </source>
</evidence>
<dbReference type="Gene3D" id="1.10.10.10">
    <property type="entry name" value="Winged helix-like DNA-binding domain superfamily/Winged helix DNA-binding domain"/>
    <property type="match status" value="1"/>
</dbReference>
<evidence type="ECO:0000256" key="3">
    <source>
        <dbReference type="ARBA" id="ARBA00023125"/>
    </source>
</evidence>
<keyword evidence="3" id="KW-0238">DNA-binding</keyword>
<dbReference type="RefSeq" id="WP_422918619.1">
    <property type="nucleotide sequence ID" value="NZ_JAMZEJ010000002.1"/>
</dbReference>
<protein>
    <submittedName>
        <fullName evidence="6">LysR family transcriptional regulator</fullName>
    </submittedName>
</protein>
<dbReference type="Gene3D" id="3.40.190.10">
    <property type="entry name" value="Periplasmic binding protein-like II"/>
    <property type="match status" value="2"/>
</dbReference>
<evidence type="ECO:0000256" key="4">
    <source>
        <dbReference type="ARBA" id="ARBA00023163"/>
    </source>
</evidence>
<evidence type="ECO:0000313" key="6">
    <source>
        <dbReference type="EMBL" id="MCQ8239883.1"/>
    </source>
</evidence>
<dbReference type="EMBL" id="JAMZEJ010000002">
    <property type="protein sequence ID" value="MCQ8239883.1"/>
    <property type="molecule type" value="Genomic_DNA"/>
</dbReference>
<dbReference type="SUPFAM" id="SSF46785">
    <property type="entry name" value="Winged helix' DNA-binding domain"/>
    <property type="match status" value="1"/>
</dbReference>
<evidence type="ECO:0000256" key="1">
    <source>
        <dbReference type="ARBA" id="ARBA00009437"/>
    </source>
</evidence>
<dbReference type="InterPro" id="IPR036388">
    <property type="entry name" value="WH-like_DNA-bd_sf"/>
</dbReference>
<comment type="caution">
    <text evidence="6">The sequence shown here is derived from an EMBL/GenBank/DDBJ whole genome shotgun (WGS) entry which is preliminary data.</text>
</comment>
<dbReference type="InterPro" id="IPR000847">
    <property type="entry name" value="LysR_HTH_N"/>
</dbReference>
<dbReference type="PANTHER" id="PTHR30346">
    <property type="entry name" value="TRANSCRIPTIONAL DUAL REGULATOR HCAR-RELATED"/>
    <property type="match status" value="1"/>
</dbReference>
<dbReference type="Proteomes" id="UP001524547">
    <property type="component" value="Unassembled WGS sequence"/>
</dbReference>
<keyword evidence="7" id="KW-1185">Reference proteome</keyword>
<keyword evidence="4" id="KW-0804">Transcription</keyword>
<comment type="similarity">
    <text evidence="1">Belongs to the LysR transcriptional regulatory family.</text>
</comment>